<evidence type="ECO:0000256" key="1">
    <source>
        <dbReference type="SAM" id="SignalP"/>
    </source>
</evidence>
<dbReference type="Proteomes" id="UP000482800">
    <property type="component" value="Unassembled WGS sequence"/>
</dbReference>
<reference evidence="2 3" key="1">
    <citation type="submission" date="2020-03" db="EMBL/GenBank/DDBJ databases">
        <title>Whole genome shotgun sequence of Phytohabitans houttuyneae NBRC 108639.</title>
        <authorList>
            <person name="Komaki H."/>
            <person name="Tamura T."/>
        </authorList>
    </citation>
    <scope>NUCLEOTIDE SEQUENCE [LARGE SCALE GENOMIC DNA]</scope>
    <source>
        <strain evidence="2 3">NBRC 108639</strain>
    </source>
</reference>
<feature type="signal peptide" evidence="1">
    <location>
        <begin position="1"/>
        <end position="40"/>
    </location>
</feature>
<organism evidence="2 3">
    <name type="scientific">Phytohabitans houttuyneae</name>
    <dbReference type="NCBI Taxonomy" id="1076126"/>
    <lineage>
        <taxon>Bacteria</taxon>
        <taxon>Bacillati</taxon>
        <taxon>Actinomycetota</taxon>
        <taxon>Actinomycetes</taxon>
        <taxon>Micromonosporales</taxon>
        <taxon>Micromonosporaceae</taxon>
    </lineage>
</organism>
<sequence length="303" mass="32577">MHKGSPHPNQSKSAVWMRSISVMLAFVLVSTFAISAPAHAALVISSFSGTLAPGASQNHVWNNVPANTAYKVGLSPVGASTSAMCEFEVTNQWYERLSTGERKFHWTIKNIGTLACGTNVLLSAISSDSIQSTGGMEPSEIKTFSVQLTAFGDVFEVPLLGLVPSGATSANPCRFKVRRTWYQRVAQGDVAQPVYLRYEVQNTGNIACSADVQKGAVPVESRLSAKSLGGGSSSSTRWNNATPTSATHLIGLDPVELGCAMEVTRNWYRQVVNSTGTTERELVWTMKNLGTTQCSAERVLSRI</sequence>
<evidence type="ECO:0000313" key="2">
    <source>
        <dbReference type="EMBL" id="GFJ80753.1"/>
    </source>
</evidence>
<gene>
    <name evidence="2" type="ORF">Phou_049330</name>
</gene>
<reference evidence="2 3" key="2">
    <citation type="submission" date="2020-03" db="EMBL/GenBank/DDBJ databases">
        <authorList>
            <person name="Ichikawa N."/>
            <person name="Kimura A."/>
            <person name="Kitahashi Y."/>
            <person name="Uohara A."/>
        </authorList>
    </citation>
    <scope>NUCLEOTIDE SEQUENCE [LARGE SCALE GENOMIC DNA]</scope>
    <source>
        <strain evidence="2 3">NBRC 108639</strain>
    </source>
</reference>
<evidence type="ECO:0000313" key="3">
    <source>
        <dbReference type="Proteomes" id="UP000482800"/>
    </source>
</evidence>
<name>A0A6V8K6C4_9ACTN</name>
<dbReference type="EMBL" id="BLPF01000002">
    <property type="protein sequence ID" value="GFJ80753.1"/>
    <property type="molecule type" value="Genomic_DNA"/>
</dbReference>
<keyword evidence="3" id="KW-1185">Reference proteome</keyword>
<comment type="caution">
    <text evidence="2">The sequence shown here is derived from an EMBL/GenBank/DDBJ whole genome shotgun (WGS) entry which is preliminary data.</text>
</comment>
<keyword evidence="1" id="KW-0732">Signal</keyword>
<evidence type="ECO:0008006" key="4">
    <source>
        <dbReference type="Google" id="ProtNLM"/>
    </source>
</evidence>
<feature type="chain" id="PRO_5029006335" description="DUF11 domain-containing protein" evidence="1">
    <location>
        <begin position="41"/>
        <end position="303"/>
    </location>
</feature>
<protein>
    <recommendedName>
        <fullName evidence="4">DUF11 domain-containing protein</fullName>
    </recommendedName>
</protein>
<dbReference type="AlphaFoldDB" id="A0A6V8K6C4"/>
<proteinExistence type="predicted"/>
<accession>A0A6V8K6C4</accession>